<evidence type="ECO:0000256" key="1">
    <source>
        <dbReference type="SAM" id="MobiDB-lite"/>
    </source>
</evidence>
<protein>
    <submittedName>
        <fullName evidence="2">Uncharacterized protein</fullName>
    </submittedName>
</protein>
<feature type="compositionally biased region" description="Polar residues" evidence="1">
    <location>
        <begin position="15"/>
        <end position="33"/>
    </location>
</feature>
<accession>A0AAW2M343</accession>
<organism evidence="2">
    <name type="scientific">Sesamum radiatum</name>
    <name type="common">Black benniseed</name>
    <dbReference type="NCBI Taxonomy" id="300843"/>
    <lineage>
        <taxon>Eukaryota</taxon>
        <taxon>Viridiplantae</taxon>
        <taxon>Streptophyta</taxon>
        <taxon>Embryophyta</taxon>
        <taxon>Tracheophyta</taxon>
        <taxon>Spermatophyta</taxon>
        <taxon>Magnoliopsida</taxon>
        <taxon>eudicotyledons</taxon>
        <taxon>Gunneridae</taxon>
        <taxon>Pentapetalae</taxon>
        <taxon>asterids</taxon>
        <taxon>lamiids</taxon>
        <taxon>Lamiales</taxon>
        <taxon>Pedaliaceae</taxon>
        <taxon>Sesamum</taxon>
    </lineage>
</organism>
<feature type="region of interest" description="Disordered" evidence="1">
    <location>
        <begin position="1"/>
        <end position="63"/>
    </location>
</feature>
<reference evidence="2" key="1">
    <citation type="submission" date="2020-06" db="EMBL/GenBank/DDBJ databases">
        <authorList>
            <person name="Li T."/>
            <person name="Hu X."/>
            <person name="Zhang T."/>
            <person name="Song X."/>
            <person name="Zhang H."/>
            <person name="Dai N."/>
            <person name="Sheng W."/>
            <person name="Hou X."/>
            <person name="Wei L."/>
        </authorList>
    </citation>
    <scope>NUCLEOTIDE SEQUENCE</scope>
    <source>
        <strain evidence="2">G02</strain>
        <tissue evidence="2">Leaf</tissue>
    </source>
</reference>
<evidence type="ECO:0000313" key="2">
    <source>
        <dbReference type="EMBL" id="KAL0324777.1"/>
    </source>
</evidence>
<name>A0AAW2M343_SESRA</name>
<dbReference type="AlphaFoldDB" id="A0AAW2M343"/>
<gene>
    <name evidence="2" type="ORF">Sradi_5047000</name>
</gene>
<reference evidence="2" key="2">
    <citation type="journal article" date="2024" name="Plant">
        <title>Genomic evolution and insights into agronomic trait innovations of Sesamum species.</title>
        <authorList>
            <person name="Miao H."/>
            <person name="Wang L."/>
            <person name="Qu L."/>
            <person name="Liu H."/>
            <person name="Sun Y."/>
            <person name="Le M."/>
            <person name="Wang Q."/>
            <person name="Wei S."/>
            <person name="Zheng Y."/>
            <person name="Lin W."/>
            <person name="Duan Y."/>
            <person name="Cao H."/>
            <person name="Xiong S."/>
            <person name="Wang X."/>
            <person name="Wei L."/>
            <person name="Li C."/>
            <person name="Ma Q."/>
            <person name="Ju M."/>
            <person name="Zhao R."/>
            <person name="Li G."/>
            <person name="Mu C."/>
            <person name="Tian Q."/>
            <person name="Mei H."/>
            <person name="Zhang T."/>
            <person name="Gao T."/>
            <person name="Zhang H."/>
        </authorList>
    </citation>
    <scope>NUCLEOTIDE SEQUENCE</scope>
    <source>
        <strain evidence="2">G02</strain>
    </source>
</reference>
<proteinExistence type="predicted"/>
<feature type="compositionally biased region" description="Basic and acidic residues" evidence="1">
    <location>
        <begin position="1"/>
        <end position="12"/>
    </location>
</feature>
<comment type="caution">
    <text evidence="2">The sequence shown here is derived from an EMBL/GenBank/DDBJ whole genome shotgun (WGS) entry which is preliminary data.</text>
</comment>
<sequence length="155" mass="16850">MFNKHLRDEDRVATTLPTTRSLKGTPSSSNQRGKCSAAALPGSSSKKSRPSPSALPPSGFTHFTSTLPPLHPRDLGIGSLRSSSSSLANWLYILLMLSLEMEGAFAQAADILKWALSSEDWRLMSSLSQEDLGRMLTLVLVKEAALRGEILSRRP</sequence>
<feature type="compositionally biased region" description="Low complexity" evidence="1">
    <location>
        <begin position="40"/>
        <end position="59"/>
    </location>
</feature>
<dbReference type="EMBL" id="JACGWJ010000023">
    <property type="protein sequence ID" value="KAL0324777.1"/>
    <property type="molecule type" value="Genomic_DNA"/>
</dbReference>